<dbReference type="Proteomes" id="UP000245430">
    <property type="component" value="Unassembled WGS sequence"/>
</dbReference>
<dbReference type="EMBL" id="QGGP01000005">
    <property type="protein sequence ID" value="PWK18239.1"/>
    <property type="molecule type" value="Genomic_DNA"/>
</dbReference>
<evidence type="ECO:0000313" key="1">
    <source>
        <dbReference type="EMBL" id="PWK18239.1"/>
    </source>
</evidence>
<sequence>MNNQEHKSPQIEAIESGNGSVTSINQKKIAQIVISKTIEDCDNSIETIDAVMECLHELNNLLLRNSIWKRRYMEQNKNIKI</sequence>
<dbReference type="RefSeq" id="WP_109682648.1">
    <property type="nucleotide sequence ID" value="NZ_QGGP01000005.1"/>
</dbReference>
<comment type="caution">
    <text evidence="1">The sequence shown here is derived from an EMBL/GenBank/DDBJ whole genome shotgun (WGS) entry which is preliminary data.</text>
</comment>
<name>A0A316DLY4_9FLAO</name>
<dbReference type="AlphaFoldDB" id="A0A316DLY4"/>
<organism evidence="1 2">
    <name type="scientific">Xanthomarina spongicola</name>
    <dbReference type="NCBI Taxonomy" id="570520"/>
    <lineage>
        <taxon>Bacteria</taxon>
        <taxon>Pseudomonadati</taxon>
        <taxon>Bacteroidota</taxon>
        <taxon>Flavobacteriia</taxon>
        <taxon>Flavobacteriales</taxon>
        <taxon>Flavobacteriaceae</taxon>
        <taxon>Xanthomarina</taxon>
    </lineage>
</organism>
<accession>A0A316DLY4</accession>
<reference evidence="1 2" key="1">
    <citation type="submission" date="2018-05" db="EMBL/GenBank/DDBJ databases">
        <title>Genomic Encyclopedia of Archaeal and Bacterial Type Strains, Phase II (KMG-II): from individual species to whole genera.</title>
        <authorList>
            <person name="Goeker M."/>
        </authorList>
    </citation>
    <scope>NUCLEOTIDE SEQUENCE [LARGE SCALE GENOMIC DNA]</scope>
    <source>
        <strain evidence="1 2">DSM 22637</strain>
    </source>
</reference>
<protein>
    <submittedName>
        <fullName evidence="1">Uncharacterized protein</fullName>
    </submittedName>
</protein>
<evidence type="ECO:0000313" key="2">
    <source>
        <dbReference type="Proteomes" id="UP000245430"/>
    </source>
</evidence>
<dbReference type="OrthoDB" id="9969148at2"/>
<keyword evidence="2" id="KW-1185">Reference proteome</keyword>
<proteinExistence type="predicted"/>
<gene>
    <name evidence="1" type="ORF">LX78_02149</name>
</gene>